<sequence length="815" mass="89272">MAGSEDFPDGPSRRNFTSTVGHGVAKVLGIDLEEEVPADPITRGESVYSMTVGPDVYYEPEPTVWEWFQQFCPTLSGFGAYLLSLMPAFTWIHRYNWKWAYGDLVAGITVGCVVIPQGMAYAKLAQLPPEFGLYSSFVGVSLYWFFATSKDITIGPVAVMSTLVGNIVGALPMEERPSVASALALIAGCIVFALGILRLGFIVDYIPLTAIAAFMTGSALSIAVGQVPSMMGIKGYFSTRDATYMVFINTLKHLGKTKIDAAMGLTALLMLYLLRWVFTSYLPKKYIRWQKTWFFLSTLRTAFVILLYTMISWLVNMNRRDDPLFGILKKVPRGFQHMGVPKVDGDIISSFASDLPATVIVLLIEHIAISKSFGRINNYTINPSQELIAIGITNIFGPFFGAYPATGSFSRTAIKSKSGVRTPFAGVITGIVVVIALYCLTAVFFYIPDASLSAVIIHAVLDLITKPNAVYKFWRVSPIECVIFFVGVIVTVFTNIENGIYVSVGVSGGLLLFRIAKAKGHFLGKVKIHSVIGDHLIGESKDGSNSTLPAESPSASNSSGTLQKGYGTVAYRGIGGSETSRNVFLPLDHRDGSNPSVEVVTPYPGVFVYRFSEGFLYANAAHYTEHLVEYIQANTRPTISNQHSSVGDRPWNDAGPRKQKQAETADDRPTLKAIILDFSSVNNVDITSVQNLLDVRNQLDKYAAPDVVEWHFAAIGNRWTKRALSSAGFGLPAKERTWQPVFSVAEVYDEEVRSADIDSVEMEKARENDPEAARGLTGESKRRRVVPVHSIGRPYFHVDLDGAVNAAIVNIEHSA</sequence>
<keyword evidence="3 6" id="KW-1133">Transmembrane helix</keyword>
<proteinExistence type="predicted"/>
<accession>A0A4S2MYP1</accession>
<feature type="transmembrane region" description="Helical" evidence="6">
    <location>
        <begin position="425"/>
        <end position="447"/>
    </location>
</feature>
<dbReference type="Proteomes" id="UP000298138">
    <property type="component" value="Unassembled WGS sequence"/>
</dbReference>
<feature type="transmembrane region" description="Helical" evidence="6">
    <location>
        <begin position="99"/>
        <end position="119"/>
    </location>
</feature>
<dbReference type="AlphaFoldDB" id="A0A4S2MYP1"/>
<comment type="subcellular location">
    <subcellularLocation>
        <location evidence="1">Membrane</location>
        <topology evidence="1">Multi-pass membrane protein</topology>
    </subcellularLocation>
</comment>
<keyword evidence="2 6" id="KW-0812">Transmembrane</keyword>
<name>A0A4S2MYP1_9PEZI</name>
<evidence type="ECO:0000256" key="5">
    <source>
        <dbReference type="SAM" id="MobiDB-lite"/>
    </source>
</evidence>
<feature type="transmembrane region" description="Helical" evidence="6">
    <location>
        <begin position="67"/>
        <end position="92"/>
    </location>
</feature>
<dbReference type="NCBIfam" id="TIGR00815">
    <property type="entry name" value="sulP"/>
    <property type="match status" value="1"/>
</dbReference>
<evidence type="ECO:0000313" key="8">
    <source>
        <dbReference type="EMBL" id="TGZ81797.1"/>
    </source>
</evidence>
<dbReference type="CDD" id="cd07042">
    <property type="entry name" value="STAS_SulP_like_sulfate_transporter"/>
    <property type="match status" value="1"/>
</dbReference>
<feature type="transmembrane region" description="Helical" evidence="6">
    <location>
        <begin position="473"/>
        <end position="493"/>
    </location>
</feature>
<keyword evidence="4 6" id="KW-0472">Membrane</keyword>
<dbReference type="Pfam" id="PF01740">
    <property type="entry name" value="STAS"/>
    <property type="match status" value="1"/>
</dbReference>
<feature type="transmembrane region" description="Helical" evidence="6">
    <location>
        <begin position="261"/>
        <end position="282"/>
    </location>
</feature>
<organism evidence="8 9">
    <name type="scientific">Ascodesmis nigricans</name>
    <dbReference type="NCBI Taxonomy" id="341454"/>
    <lineage>
        <taxon>Eukaryota</taxon>
        <taxon>Fungi</taxon>
        <taxon>Dikarya</taxon>
        <taxon>Ascomycota</taxon>
        <taxon>Pezizomycotina</taxon>
        <taxon>Pezizomycetes</taxon>
        <taxon>Pezizales</taxon>
        <taxon>Ascodesmidaceae</taxon>
        <taxon>Ascodesmis</taxon>
    </lineage>
</organism>
<dbReference type="SUPFAM" id="SSF52091">
    <property type="entry name" value="SpoIIaa-like"/>
    <property type="match status" value="1"/>
</dbReference>
<gene>
    <name evidence="8" type="ORF">EX30DRAFT_233180</name>
</gene>
<dbReference type="GO" id="GO:0016020">
    <property type="term" value="C:membrane"/>
    <property type="evidence" value="ECO:0007669"/>
    <property type="project" value="UniProtKB-SubCell"/>
</dbReference>
<evidence type="ECO:0000259" key="7">
    <source>
        <dbReference type="PROSITE" id="PS50801"/>
    </source>
</evidence>
<protein>
    <submittedName>
        <fullName evidence="8">Sulfate permease</fullName>
    </submittedName>
</protein>
<evidence type="ECO:0000313" key="9">
    <source>
        <dbReference type="Proteomes" id="UP000298138"/>
    </source>
</evidence>
<feature type="transmembrane region" description="Helical" evidence="6">
    <location>
        <begin position="208"/>
        <end position="227"/>
    </location>
</feature>
<dbReference type="GO" id="GO:0055085">
    <property type="term" value="P:transmembrane transport"/>
    <property type="evidence" value="ECO:0007669"/>
    <property type="project" value="InterPro"/>
</dbReference>
<dbReference type="PROSITE" id="PS50801">
    <property type="entry name" value="STAS"/>
    <property type="match status" value="1"/>
</dbReference>
<dbReference type="InterPro" id="IPR036513">
    <property type="entry name" value="STAS_dom_sf"/>
</dbReference>
<feature type="compositionally biased region" description="Polar residues" evidence="5">
    <location>
        <begin position="543"/>
        <end position="562"/>
    </location>
</feature>
<feature type="transmembrane region" description="Helical" evidence="6">
    <location>
        <begin position="154"/>
        <end position="173"/>
    </location>
</feature>
<keyword evidence="9" id="KW-1185">Reference proteome</keyword>
<feature type="domain" description="STAS" evidence="7">
    <location>
        <begin position="596"/>
        <end position="755"/>
    </location>
</feature>
<dbReference type="Pfam" id="PF00916">
    <property type="entry name" value="Sulfate_transp"/>
    <property type="match status" value="1"/>
</dbReference>
<dbReference type="InterPro" id="IPR011547">
    <property type="entry name" value="SLC26A/SulP_dom"/>
</dbReference>
<dbReference type="InParanoid" id="A0A4S2MYP1"/>
<dbReference type="InterPro" id="IPR002645">
    <property type="entry name" value="STAS_dom"/>
</dbReference>
<evidence type="ECO:0000256" key="1">
    <source>
        <dbReference type="ARBA" id="ARBA00004141"/>
    </source>
</evidence>
<dbReference type="Gene3D" id="3.30.750.24">
    <property type="entry name" value="STAS domain"/>
    <property type="match status" value="1"/>
</dbReference>
<feature type="transmembrane region" description="Helical" evidence="6">
    <location>
        <begin position="294"/>
        <end position="315"/>
    </location>
</feature>
<evidence type="ECO:0000256" key="2">
    <source>
        <dbReference type="ARBA" id="ARBA00022692"/>
    </source>
</evidence>
<evidence type="ECO:0000256" key="6">
    <source>
        <dbReference type="SAM" id="Phobius"/>
    </source>
</evidence>
<dbReference type="EMBL" id="ML220117">
    <property type="protein sequence ID" value="TGZ81797.1"/>
    <property type="molecule type" value="Genomic_DNA"/>
</dbReference>
<feature type="transmembrane region" description="Helical" evidence="6">
    <location>
        <begin position="387"/>
        <end position="405"/>
    </location>
</feature>
<dbReference type="InterPro" id="IPR001902">
    <property type="entry name" value="SLC26A/SulP_fam"/>
</dbReference>
<reference evidence="8 9" key="1">
    <citation type="submission" date="2019-04" db="EMBL/GenBank/DDBJ databases">
        <title>Comparative genomics and transcriptomics to analyze fruiting body development in filamentous ascomycetes.</title>
        <authorList>
            <consortium name="DOE Joint Genome Institute"/>
            <person name="Lutkenhaus R."/>
            <person name="Traeger S."/>
            <person name="Breuer J."/>
            <person name="Kuo A."/>
            <person name="Lipzen A."/>
            <person name="Pangilinan J."/>
            <person name="Dilworth D."/>
            <person name="Sandor L."/>
            <person name="Poggeler S."/>
            <person name="Barry K."/>
            <person name="Grigoriev I.V."/>
            <person name="Nowrousian M."/>
        </authorList>
    </citation>
    <scope>NUCLEOTIDE SEQUENCE [LARGE SCALE GENOMIC DNA]</scope>
    <source>
        <strain evidence="8 9">CBS 389.68</strain>
    </source>
</reference>
<evidence type="ECO:0000256" key="3">
    <source>
        <dbReference type="ARBA" id="ARBA00022989"/>
    </source>
</evidence>
<dbReference type="PANTHER" id="PTHR11814">
    <property type="entry name" value="SULFATE TRANSPORTER"/>
    <property type="match status" value="1"/>
</dbReference>
<dbReference type="OrthoDB" id="288203at2759"/>
<dbReference type="STRING" id="341454.A0A4S2MYP1"/>
<dbReference type="FunFam" id="3.30.750.24:FF:000024">
    <property type="entry name" value="Sulfate permease 2"/>
    <property type="match status" value="1"/>
</dbReference>
<feature type="transmembrane region" description="Helical" evidence="6">
    <location>
        <begin position="179"/>
        <end position="201"/>
    </location>
</feature>
<feature type="region of interest" description="Disordered" evidence="5">
    <location>
        <begin position="639"/>
        <end position="666"/>
    </location>
</feature>
<evidence type="ECO:0000256" key="4">
    <source>
        <dbReference type="ARBA" id="ARBA00023136"/>
    </source>
</evidence>
<feature type="region of interest" description="Disordered" evidence="5">
    <location>
        <begin position="543"/>
        <end position="563"/>
    </location>
</feature>